<accession>A0ABD1TMS6</accession>
<evidence type="ECO:0000256" key="1">
    <source>
        <dbReference type="ARBA" id="ARBA00008614"/>
    </source>
</evidence>
<keyword evidence="4" id="KW-0479">Metal-binding</keyword>
<comment type="domain">
    <text evidence="2">The jas domain is required for interaction with COI1.</text>
</comment>
<dbReference type="Pfam" id="PF06200">
    <property type="entry name" value="tify"/>
    <property type="match status" value="1"/>
</dbReference>
<feature type="domain" description="Tify" evidence="3">
    <location>
        <begin position="1"/>
        <end position="29"/>
    </location>
</feature>
<dbReference type="PANTHER" id="PTHR33077">
    <property type="entry name" value="PROTEIN TIFY 4A-RELATED-RELATED"/>
    <property type="match status" value="1"/>
</dbReference>
<keyword evidence="4" id="KW-0863">Zinc-finger</keyword>
<dbReference type="InterPro" id="IPR010399">
    <property type="entry name" value="Tify_dom"/>
</dbReference>
<name>A0ABD1TMS6_9LAMI</name>
<dbReference type="GO" id="GO:0005634">
    <property type="term" value="C:nucleus"/>
    <property type="evidence" value="ECO:0007669"/>
    <property type="project" value="UniProtKB-SubCell"/>
</dbReference>
<evidence type="ECO:0000313" key="4">
    <source>
        <dbReference type="EMBL" id="KAL2513984.1"/>
    </source>
</evidence>
<dbReference type="EMBL" id="JBFOLJ010000008">
    <property type="protein sequence ID" value="KAL2513984.1"/>
    <property type="molecule type" value="Genomic_DNA"/>
</dbReference>
<keyword evidence="2" id="KW-1184">Jasmonic acid signaling pathway</keyword>
<organism evidence="4 5">
    <name type="scientific">Forsythia ovata</name>
    <dbReference type="NCBI Taxonomy" id="205694"/>
    <lineage>
        <taxon>Eukaryota</taxon>
        <taxon>Viridiplantae</taxon>
        <taxon>Streptophyta</taxon>
        <taxon>Embryophyta</taxon>
        <taxon>Tracheophyta</taxon>
        <taxon>Spermatophyta</taxon>
        <taxon>Magnoliopsida</taxon>
        <taxon>eudicotyledons</taxon>
        <taxon>Gunneridae</taxon>
        <taxon>Pentapetalae</taxon>
        <taxon>asterids</taxon>
        <taxon>lamiids</taxon>
        <taxon>Lamiales</taxon>
        <taxon>Oleaceae</taxon>
        <taxon>Forsythieae</taxon>
        <taxon>Forsythia</taxon>
    </lineage>
</organism>
<keyword evidence="4" id="KW-0862">Zinc</keyword>
<dbReference type="SMART" id="SM00979">
    <property type="entry name" value="TIFY"/>
    <property type="match status" value="1"/>
</dbReference>
<comment type="similarity">
    <text evidence="1 2">Belongs to the TIFY/JAZ family.</text>
</comment>
<dbReference type="InterPro" id="IPR040390">
    <property type="entry name" value="TIFY/JAZ"/>
</dbReference>
<dbReference type="GO" id="GO:0031347">
    <property type="term" value="P:regulation of defense response"/>
    <property type="evidence" value="ECO:0007669"/>
    <property type="project" value="UniProtKB-UniRule"/>
</dbReference>
<keyword evidence="2" id="KW-0539">Nucleus</keyword>
<dbReference type="PROSITE" id="PS51320">
    <property type="entry name" value="TIFY"/>
    <property type="match status" value="1"/>
</dbReference>
<dbReference type="GO" id="GO:0008270">
    <property type="term" value="F:zinc ion binding"/>
    <property type="evidence" value="ECO:0007669"/>
    <property type="project" value="UniProtKB-KW"/>
</dbReference>
<gene>
    <name evidence="4" type="ORF">Fot_27955</name>
</gene>
<evidence type="ECO:0000256" key="2">
    <source>
        <dbReference type="RuleBase" id="RU369065"/>
    </source>
</evidence>
<dbReference type="GO" id="GO:0009611">
    <property type="term" value="P:response to wounding"/>
    <property type="evidence" value="ECO:0007669"/>
    <property type="project" value="UniProtKB-UniRule"/>
</dbReference>
<evidence type="ECO:0000259" key="3">
    <source>
        <dbReference type="PROSITE" id="PS51320"/>
    </source>
</evidence>
<evidence type="ECO:0000313" key="5">
    <source>
        <dbReference type="Proteomes" id="UP001604277"/>
    </source>
</evidence>
<comment type="subcellular location">
    <subcellularLocation>
        <location evidence="2">Nucleus</location>
    </subcellularLocation>
</comment>
<reference evidence="5" key="1">
    <citation type="submission" date="2024-07" db="EMBL/GenBank/DDBJ databases">
        <title>Two chromosome-level genome assemblies of Korean endemic species Abeliophyllum distichum and Forsythia ovata (Oleaceae).</title>
        <authorList>
            <person name="Jang H."/>
        </authorList>
    </citation>
    <scope>NUCLEOTIDE SEQUENCE [LARGE SCALE GENOMIC DNA]</scope>
</reference>
<protein>
    <recommendedName>
        <fullName evidence="2">Protein TIFY</fullName>
    </recommendedName>
    <alternativeName>
        <fullName evidence="2">Jasmonate ZIM domain-containing protein</fullName>
    </alternativeName>
</protein>
<dbReference type="AlphaFoldDB" id="A0ABD1TMS6"/>
<proteinExistence type="inferred from homology"/>
<dbReference type="PANTHER" id="PTHR33077:SF140">
    <property type="entry name" value="PROTEIN TIFY 10B"/>
    <property type="match status" value="1"/>
</dbReference>
<keyword evidence="5" id="KW-1185">Reference proteome</keyword>
<dbReference type="Proteomes" id="UP001604277">
    <property type="component" value="Unassembled WGS sequence"/>
</dbReference>
<sequence>MTIIYAGQVFVFNDFSVDKANEIMMLATAQNHHTTAVPLLYMVQSPAESTTNISVATPISNIVHGFDCLHYPQPSLGSVDKANEIMMLATAQNHLTTAVHPPYMVPSPAESTTNISVGTPISNIAHDFDCLHYPQPSLGSESKILQKHSLSRRMDSGKTWYAIGFFGGGAHDRMIINLIMLRYQLIAPEPVFDGSLFGSTPVEIKSGVGNKRREKKEYVRIKKSERTGASTRGTCTIPTATLSSTSTETSWTY</sequence>
<comment type="function">
    <text evidence="2">Repressor of jasmonate responses.</text>
</comment>
<dbReference type="GO" id="GO:2000022">
    <property type="term" value="P:regulation of jasmonic acid mediated signaling pathway"/>
    <property type="evidence" value="ECO:0007669"/>
    <property type="project" value="UniProtKB-UniRule"/>
</dbReference>
<comment type="caution">
    <text evidence="4">The sequence shown here is derived from an EMBL/GenBank/DDBJ whole genome shotgun (WGS) entry which is preliminary data.</text>
</comment>